<dbReference type="FunFam" id="3.90.1150.210:FF:000002">
    <property type="entry name" value="F-actin-capping protein subunit alpha"/>
    <property type="match status" value="1"/>
</dbReference>
<dbReference type="InterPro" id="IPR042489">
    <property type="entry name" value="CapZ_alpha_1"/>
</dbReference>
<dbReference type="InterPro" id="IPR002189">
    <property type="entry name" value="CapZ_alpha"/>
</dbReference>
<accession>A0A2I3RQC1</accession>
<evidence type="ECO:0000256" key="4">
    <source>
        <dbReference type="RuleBase" id="RU365077"/>
    </source>
</evidence>
<evidence type="ECO:0000313" key="7">
    <source>
        <dbReference type="Proteomes" id="UP000002277"/>
    </source>
</evidence>
<dbReference type="Ensembl" id="ENSPTRT00000108065.1">
    <property type="protein sequence ID" value="ENSPTRP00000066855.1"/>
    <property type="gene ID" value="ENSPTRG00000049218.1"/>
</dbReference>
<dbReference type="InParanoid" id="A0A2I3RQC1"/>
<comment type="subunit">
    <text evidence="4">Heterodimer of an alpha and a beta subunit.</text>
</comment>
<keyword evidence="7" id="KW-1185">Reference proteome</keyword>
<dbReference type="PANTHER" id="PTHR10653">
    <property type="entry name" value="F-ACTIN-CAPPING PROTEIN SUBUNIT ALPHA"/>
    <property type="match status" value="1"/>
</dbReference>
<reference evidence="6" key="2">
    <citation type="submission" date="2025-08" db="UniProtKB">
        <authorList>
            <consortium name="Ensembl"/>
        </authorList>
    </citation>
    <scope>IDENTIFICATION</scope>
</reference>
<dbReference type="PRINTS" id="PR00191">
    <property type="entry name" value="FACTINCAPA"/>
</dbReference>
<dbReference type="GO" id="GO:0051015">
    <property type="term" value="F:actin filament binding"/>
    <property type="evidence" value="ECO:0000318"/>
    <property type="project" value="GO_Central"/>
</dbReference>
<dbReference type="GeneTree" id="ENSGT00950000183119"/>
<evidence type="ECO:0000256" key="1">
    <source>
        <dbReference type="ARBA" id="ARBA00010479"/>
    </source>
</evidence>
<dbReference type="InterPro" id="IPR042276">
    <property type="entry name" value="CapZ_alpha/beta_2"/>
</dbReference>
<reference evidence="6" key="3">
    <citation type="submission" date="2025-09" db="UniProtKB">
        <authorList>
            <consortium name="Ensembl"/>
        </authorList>
    </citation>
    <scope>IDENTIFICATION</scope>
</reference>
<dbReference type="PANTHER" id="PTHR10653:SF5">
    <property type="entry name" value="F-ACTIN-CAPPING PROTEIN SUBUNIT ALPHA-1"/>
    <property type="match status" value="1"/>
</dbReference>
<evidence type="ECO:0000256" key="5">
    <source>
        <dbReference type="SAM" id="Coils"/>
    </source>
</evidence>
<dbReference type="GO" id="GO:0030863">
    <property type="term" value="C:cortical cytoskeleton"/>
    <property type="evidence" value="ECO:0000318"/>
    <property type="project" value="GO_Central"/>
</dbReference>
<keyword evidence="5" id="KW-0175">Coiled coil</keyword>
<protein>
    <recommendedName>
        <fullName evidence="4">F-actin-capping protein subunit alpha</fullName>
    </recommendedName>
</protein>
<evidence type="ECO:0000256" key="3">
    <source>
        <dbReference type="ARBA" id="ARBA00023203"/>
    </source>
</evidence>
<sequence>MDDFDDSVTDEETVGIAAKFTTHAPPEEFNEAFNDVWLLLNNDRAAHAFAQYNLDQFTPVKVEGYEDQVLITQHSDLGNSRKEASDPQPEEVDGGLKSWRESCHCAQAYVKDYYSNGFCTVYAIIAHIESHQFQPKNFWNGGWRSEWKFAITPSTAQVVGVLKIQVHYYEVGIVQLVSHKDVQDSLTVSNEAQTAKEFIKIIENAENEYQTAISENYQTLSDTTFKALCRQLPVTCTKIDWNKIVSYKIGKDMQNA</sequence>
<feature type="coiled-coil region" evidence="5">
    <location>
        <begin position="188"/>
        <end position="215"/>
    </location>
</feature>
<comment type="function">
    <text evidence="4">F-actin-capping proteins bind in a Ca(2+)-independent manner to the fast growing ends of actin filaments (barbed end) thereby blocking the exchange of subunits at these ends. Unlike other capping proteins (such as gelsolin and severin), these proteins do not sever actin filaments.</text>
</comment>
<dbReference type="Pfam" id="PF01267">
    <property type="entry name" value="F-actin_cap_A"/>
    <property type="match status" value="1"/>
</dbReference>
<dbReference type="GO" id="GO:0008290">
    <property type="term" value="C:F-actin capping protein complex"/>
    <property type="evidence" value="ECO:0000318"/>
    <property type="project" value="GO_Central"/>
</dbReference>
<reference evidence="6 7" key="1">
    <citation type="journal article" date="2005" name="Nature">
        <title>Initial sequence of the chimpanzee genome and comparison with the human genome.</title>
        <authorList>
            <consortium name="Chimpanzee sequencing and analysis consortium"/>
        </authorList>
    </citation>
    <scope>NUCLEOTIDE SEQUENCE [LARGE SCALE GENOMIC DNA]</scope>
</reference>
<dbReference type="Proteomes" id="UP000002277">
    <property type="component" value="Chromosome X"/>
</dbReference>
<name>A0A2I3RQC1_PANTR</name>
<dbReference type="AlphaFoldDB" id="A0A2I3RQC1"/>
<dbReference type="SUPFAM" id="SSF90096">
    <property type="entry name" value="Subunits of heterodimeric actin filament capping protein Capz"/>
    <property type="match status" value="1"/>
</dbReference>
<keyword evidence="3 4" id="KW-0009">Actin-binding</keyword>
<dbReference type="GO" id="GO:0030036">
    <property type="term" value="P:actin cytoskeleton organization"/>
    <property type="evidence" value="ECO:0000318"/>
    <property type="project" value="GO_Central"/>
</dbReference>
<dbReference type="EMBL" id="AC192830">
    <property type="status" value="NOT_ANNOTATED_CDS"/>
    <property type="molecule type" value="Genomic_DNA"/>
</dbReference>
<organism evidence="6 7">
    <name type="scientific">Pan troglodytes</name>
    <name type="common">Chimpanzee</name>
    <dbReference type="NCBI Taxonomy" id="9598"/>
    <lineage>
        <taxon>Eukaryota</taxon>
        <taxon>Metazoa</taxon>
        <taxon>Chordata</taxon>
        <taxon>Craniata</taxon>
        <taxon>Vertebrata</taxon>
        <taxon>Euteleostomi</taxon>
        <taxon>Mammalia</taxon>
        <taxon>Eutheria</taxon>
        <taxon>Euarchontoglires</taxon>
        <taxon>Primates</taxon>
        <taxon>Haplorrhini</taxon>
        <taxon>Catarrhini</taxon>
        <taxon>Hominidae</taxon>
        <taxon>Pan</taxon>
    </lineage>
</organism>
<keyword evidence="2 4" id="KW-0117">Actin capping</keyword>
<proteinExistence type="inferred from homology"/>
<evidence type="ECO:0000313" key="6">
    <source>
        <dbReference type="Ensembl" id="ENSPTRP00000066855.1"/>
    </source>
</evidence>
<dbReference type="Gene3D" id="3.90.1150.210">
    <property type="entry name" value="F-actin capping protein, beta subunit"/>
    <property type="match status" value="1"/>
</dbReference>
<dbReference type="GO" id="GO:0051016">
    <property type="term" value="P:barbed-end actin filament capping"/>
    <property type="evidence" value="ECO:0000318"/>
    <property type="project" value="GO_Central"/>
</dbReference>
<dbReference type="Gene3D" id="3.30.1140.60">
    <property type="entry name" value="F-actin capping protein, alpha subunit"/>
    <property type="match status" value="1"/>
</dbReference>
<evidence type="ECO:0000256" key="2">
    <source>
        <dbReference type="ARBA" id="ARBA00022467"/>
    </source>
</evidence>
<dbReference type="InterPro" id="IPR037282">
    <property type="entry name" value="CapZ_alpha/beta"/>
</dbReference>
<dbReference type="OMA" id="AHIESHQ"/>
<comment type="similarity">
    <text evidence="1 4">Belongs to the F-actin-capping protein alpha subunit family.</text>
</comment>